<feature type="domain" description="DUF8212" evidence="1">
    <location>
        <begin position="135"/>
        <end position="343"/>
    </location>
</feature>
<proteinExistence type="predicted"/>
<evidence type="ECO:0000259" key="1">
    <source>
        <dbReference type="Pfam" id="PF26640"/>
    </source>
</evidence>
<accession>A0A5K1K3B2</accession>
<organism evidence="2">
    <name type="scientific">Ganoderma boninense</name>
    <dbReference type="NCBI Taxonomy" id="34458"/>
    <lineage>
        <taxon>Eukaryota</taxon>
        <taxon>Fungi</taxon>
        <taxon>Dikarya</taxon>
        <taxon>Basidiomycota</taxon>
        <taxon>Agaricomycotina</taxon>
        <taxon>Agaricomycetes</taxon>
        <taxon>Polyporales</taxon>
        <taxon>Polyporaceae</taxon>
        <taxon>Ganoderma</taxon>
    </lineage>
</organism>
<dbReference type="EMBL" id="LR728119">
    <property type="protein sequence ID" value="VWP00051.1"/>
    <property type="molecule type" value="Genomic_DNA"/>
</dbReference>
<evidence type="ECO:0000313" key="2">
    <source>
        <dbReference type="EMBL" id="VWP00051.1"/>
    </source>
</evidence>
<dbReference type="PANTHER" id="PTHR10622">
    <property type="entry name" value="HET DOMAIN-CONTAINING PROTEIN"/>
    <property type="match status" value="1"/>
</dbReference>
<gene>
    <name evidence="2" type="primary">Q5XTQ4</name>
</gene>
<reference evidence="2" key="1">
    <citation type="submission" date="2019-10" db="EMBL/GenBank/DDBJ databases">
        <authorList>
            <person name="Nor Muhammad N."/>
        </authorList>
    </citation>
    <scope>NUCLEOTIDE SEQUENCE</scope>
</reference>
<name>A0A5K1K3B2_9APHY</name>
<keyword evidence="2" id="KW-0378">Hydrolase</keyword>
<dbReference type="EC" id="3.1.1.-" evidence="2"/>
<dbReference type="InterPro" id="IPR058525">
    <property type="entry name" value="DUF8212"/>
</dbReference>
<protein>
    <submittedName>
        <fullName evidence="2">Carboxylic ester hydrolase (EC)</fullName>
        <ecNumber evidence="2">3.1.1.-</ecNumber>
    </submittedName>
</protein>
<dbReference type="Pfam" id="PF26640">
    <property type="entry name" value="DUF8212"/>
    <property type="match status" value="1"/>
</dbReference>
<dbReference type="AlphaFoldDB" id="A0A5K1K3B2"/>
<dbReference type="GO" id="GO:0016787">
    <property type="term" value="F:hydrolase activity"/>
    <property type="evidence" value="ECO:0007669"/>
    <property type="project" value="UniProtKB-KW"/>
</dbReference>
<sequence length="523" mass="59358">MYLWYALADVCYAFLVDVPAGDVERRQRGWPDFRRSRWFTRAWTLQELIAPAEVVFLAQDWTQIGSKVSLGDLIAEITKIEFDALLHVAPLEEFSVAQRFSWAADREATRVEDRAYSLLGILDINMPTLYGEGERAFRRLQEEIMRRTPDQSLFVWTDFKAHPLSRRLQANLGAQNENVPLSFYQGSASSLLAPSLNVFSDCEDIKALSHDEVLRRLQLATDDLPAIHYDFTPYGICVQLPVIHFESSGYFPPGCADSANDVPFSHWYLVILECEHRDFPGHLLGRVCYTNSAGLSINFLYSGYVCDPQERYGSASDLVLLSPTTIARLHSSHISPSKLYIPQLLQSDARMNTPWSVRIRPHKTINLILSKKTRDGLYAQGYMATLCIPDDVNATTHSVTLSHDSHIISINYQHTLNTYTSWHQALDIQASVMALVRRPGRSPSPNSQDTAYSLGVVRWSDHRPWCISLALKDVELDMLTPYLESTLSLGLDFIATNLYALSIEFKANPPGTRSRSRRLLRRR</sequence>
<dbReference type="PANTHER" id="PTHR10622:SF10">
    <property type="entry name" value="HET DOMAIN-CONTAINING PROTEIN"/>
    <property type="match status" value="1"/>
</dbReference>